<organism evidence="1">
    <name type="scientific">Mycobacterium phage QTRlifeCrisis</name>
    <dbReference type="NCBI Taxonomy" id="3136627"/>
    <lineage>
        <taxon>Viruses</taxon>
    </lineage>
</organism>
<evidence type="ECO:0000313" key="1">
    <source>
        <dbReference type="EMBL" id="XCH44050.1"/>
    </source>
</evidence>
<name>A0AAU8GQB4_9VIRU</name>
<sequence length="103" mass="11347">MAVTVYDRNGQEWVFHQGSKVETDPDTQSPLLILSDQGEVVGGFNSQSWTHFRNPMQIPVRIGDITLRKDGSMKVAVIVGDSYEPTGHITFSAEEVAEKGLVV</sequence>
<accession>A0AAU8GQB4</accession>
<protein>
    <submittedName>
        <fullName evidence="1">Uncharacterized protein</fullName>
    </submittedName>
</protein>
<dbReference type="EMBL" id="PP758914">
    <property type="protein sequence ID" value="XCH44050.1"/>
    <property type="molecule type" value="Genomic_DNA"/>
</dbReference>
<reference evidence="1" key="1">
    <citation type="submission" date="2024-05" db="EMBL/GenBank/DDBJ databases">
        <authorList>
            <person name="Hoffpauir A."/>
            <person name="Koss R."/>
            <person name="Kumar R."/>
            <person name="Plichta A."/>
            <person name="Hutchison K.W."/>
            <person name="Molloy S.D."/>
            <person name="Viland M.D."/>
            <person name="Lewis C.M."/>
            <person name="Garlena R.A."/>
            <person name="Russell D.A."/>
            <person name="Jacobs-Sera D."/>
            <person name="Hatfull G.F."/>
        </authorList>
    </citation>
    <scope>NUCLEOTIDE SEQUENCE</scope>
</reference>
<gene>
    <name evidence="1" type="primary">3</name>
    <name evidence="1" type="ORF">SEA_QTRLIFECRISIS_3</name>
</gene>
<proteinExistence type="predicted"/>